<comment type="subcellular location">
    <subcellularLocation>
        <location evidence="1">Cell membrane</location>
        <topology evidence="1">Multi-pass membrane protein</topology>
    </subcellularLocation>
</comment>
<feature type="transmembrane region" description="Helical" evidence="7">
    <location>
        <begin position="334"/>
        <end position="356"/>
    </location>
</feature>
<protein>
    <recommendedName>
        <fullName evidence="11">MFS transporter</fullName>
    </recommendedName>
</protein>
<feature type="transmembrane region" description="Helical" evidence="7">
    <location>
        <begin position="275"/>
        <end position="299"/>
    </location>
</feature>
<sequence length="430" mass="42378">MTVSSGSAAATTTASSVSPPASASGAAPRERLPGVFRLWLAGALVSMLGTSVMWFALGWSASAHGGLAAGLVLTAVNLPRFALLLVGGAVGDRVGAWRVMVAGDVAMVVVSLGLAAAAWRFGAPLWLLLVAGLLIGVVDAFYLPASGSMPRRLVGEAVLSRAIALRQTGVQLTMFAGGALGGVLMARAGLSGVALLQVGTFSLMLVVLVGIRGRFAGERPAPSGGSVARDIGDGLRLAWRTRLLRVSLAVTAVAAGCLLPVVSLLVPLLARERGWSAELAGVVVGSQALGIVAVSLAVLWRGGAGLPGVAAAVGLLLAGGSMAVLAVAPVPGVVVAAALGVGAGNGLFGAHVAPLLLTAAPPSHLSRVQAIVTMVQSGALLAMIPLLGAAAEHIPVAAVLGGCALVVAGTAACALASEPFRTVRRPGAAG</sequence>
<dbReference type="Gene3D" id="1.20.1250.20">
    <property type="entry name" value="MFS general substrate transporter like domains"/>
    <property type="match status" value="1"/>
</dbReference>
<feature type="transmembrane region" description="Helical" evidence="7">
    <location>
        <begin position="67"/>
        <end position="87"/>
    </location>
</feature>
<name>A0ABN2V5R6_9ACTN</name>
<dbReference type="EMBL" id="BAAANQ010000004">
    <property type="protein sequence ID" value="GAA2051715.1"/>
    <property type="molecule type" value="Genomic_DNA"/>
</dbReference>
<evidence type="ECO:0000256" key="3">
    <source>
        <dbReference type="ARBA" id="ARBA00022692"/>
    </source>
</evidence>
<feature type="transmembrane region" description="Helical" evidence="7">
    <location>
        <begin position="306"/>
        <end position="328"/>
    </location>
</feature>
<feature type="signal peptide" evidence="8">
    <location>
        <begin position="1"/>
        <end position="23"/>
    </location>
</feature>
<reference evidence="9 10" key="1">
    <citation type="journal article" date="2019" name="Int. J. Syst. Evol. Microbiol.">
        <title>The Global Catalogue of Microorganisms (GCM) 10K type strain sequencing project: providing services to taxonomists for standard genome sequencing and annotation.</title>
        <authorList>
            <consortium name="The Broad Institute Genomics Platform"/>
            <consortium name="The Broad Institute Genome Sequencing Center for Infectious Disease"/>
            <person name="Wu L."/>
            <person name="Ma J."/>
        </authorList>
    </citation>
    <scope>NUCLEOTIDE SEQUENCE [LARGE SCALE GENOMIC DNA]</scope>
    <source>
        <strain evidence="9 10">JCM 14549</strain>
    </source>
</reference>
<organism evidence="9 10">
    <name type="scientific">Streptomyces cheonanensis</name>
    <dbReference type="NCBI Taxonomy" id="312720"/>
    <lineage>
        <taxon>Bacteria</taxon>
        <taxon>Bacillati</taxon>
        <taxon>Actinomycetota</taxon>
        <taxon>Actinomycetes</taxon>
        <taxon>Kitasatosporales</taxon>
        <taxon>Streptomycetaceae</taxon>
        <taxon>Streptomyces</taxon>
    </lineage>
</organism>
<keyword evidence="10" id="KW-1185">Reference proteome</keyword>
<comment type="caution">
    <text evidence="9">The sequence shown here is derived from an EMBL/GenBank/DDBJ whole genome shotgun (WGS) entry which is preliminary data.</text>
</comment>
<gene>
    <name evidence="9" type="ORF">GCM10009757_24890</name>
</gene>
<dbReference type="PANTHER" id="PTHR23513:SF17">
    <property type="entry name" value="MEMBRANE PROTEIN"/>
    <property type="match status" value="1"/>
</dbReference>
<feature type="transmembrane region" description="Helical" evidence="7">
    <location>
        <begin position="192"/>
        <end position="211"/>
    </location>
</feature>
<feature type="region of interest" description="Disordered" evidence="6">
    <location>
        <begin position="1"/>
        <end position="27"/>
    </location>
</feature>
<evidence type="ECO:0000256" key="4">
    <source>
        <dbReference type="ARBA" id="ARBA00022989"/>
    </source>
</evidence>
<evidence type="ECO:0000256" key="1">
    <source>
        <dbReference type="ARBA" id="ARBA00004651"/>
    </source>
</evidence>
<feature type="transmembrane region" description="Helical" evidence="7">
    <location>
        <begin position="99"/>
        <end position="119"/>
    </location>
</feature>
<dbReference type="RefSeq" id="WP_093843131.1">
    <property type="nucleotide sequence ID" value="NZ_BAAANQ010000004.1"/>
</dbReference>
<evidence type="ECO:0000256" key="2">
    <source>
        <dbReference type="ARBA" id="ARBA00022475"/>
    </source>
</evidence>
<feature type="transmembrane region" description="Helical" evidence="7">
    <location>
        <begin position="368"/>
        <end position="388"/>
    </location>
</feature>
<keyword evidence="5 7" id="KW-0472">Membrane</keyword>
<dbReference type="Proteomes" id="UP001403094">
    <property type="component" value="Unassembled WGS sequence"/>
</dbReference>
<evidence type="ECO:0000313" key="10">
    <source>
        <dbReference type="Proteomes" id="UP001403094"/>
    </source>
</evidence>
<feature type="transmembrane region" description="Helical" evidence="7">
    <location>
        <begin position="246"/>
        <end position="269"/>
    </location>
</feature>
<evidence type="ECO:0000256" key="7">
    <source>
        <dbReference type="SAM" id="Phobius"/>
    </source>
</evidence>
<dbReference type="InterPro" id="IPR011701">
    <property type="entry name" value="MFS"/>
</dbReference>
<evidence type="ECO:0000256" key="5">
    <source>
        <dbReference type="ARBA" id="ARBA00023136"/>
    </source>
</evidence>
<dbReference type="PANTHER" id="PTHR23513">
    <property type="entry name" value="INTEGRAL MEMBRANE EFFLUX PROTEIN-RELATED"/>
    <property type="match status" value="1"/>
</dbReference>
<dbReference type="SUPFAM" id="SSF103473">
    <property type="entry name" value="MFS general substrate transporter"/>
    <property type="match status" value="1"/>
</dbReference>
<evidence type="ECO:0000313" key="9">
    <source>
        <dbReference type="EMBL" id="GAA2051715.1"/>
    </source>
</evidence>
<evidence type="ECO:0000256" key="6">
    <source>
        <dbReference type="SAM" id="MobiDB-lite"/>
    </source>
</evidence>
<keyword evidence="3 7" id="KW-0812">Transmembrane</keyword>
<dbReference type="InterPro" id="IPR036259">
    <property type="entry name" value="MFS_trans_sf"/>
</dbReference>
<feature type="transmembrane region" description="Helical" evidence="7">
    <location>
        <begin position="38"/>
        <end position="61"/>
    </location>
</feature>
<feature type="transmembrane region" description="Helical" evidence="7">
    <location>
        <begin position="164"/>
        <end position="186"/>
    </location>
</feature>
<evidence type="ECO:0008006" key="11">
    <source>
        <dbReference type="Google" id="ProtNLM"/>
    </source>
</evidence>
<keyword evidence="4 7" id="KW-1133">Transmembrane helix</keyword>
<feature type="transmembrane region" description="Helical" evidence="7">
    <location>
        <begin position="125"/>
        <end position="143"/>
    </location>
</feature>
<keyword evidence="8" id="KW-0732">Signal</keyword>
<keyword evidence="2" id="KW-1003">Cell membrane</keyword>
<dbReference type="Pfam" id="PF07690">
    <property type="entry name" value="MFS_1"/>
    <property type="match status" value="1"/>
</dbReference>
<feature type="chain" id="PRO_5045075500" description="MFS transporter" evidence="8">
    <location>
        <begin position="24"/>
        <end position="430"/>
    </location>
</feature>
<proteinExistence type="predicted"/>
<dbReference type="CDD" id="cd06173">
    <property type="entry name" value="MFS_MefA_like"/>
    <property type="match status" value="1"/>
</dbReference>
<accession>A0ABN2V5R6</accession>
<evidence type="ECO:0000256" key="8">
    <source>
        <dbReference type="SAM" id="SignalP"/>
    </source>
</evidence>
<feature type="transmembrane region" description="Helical" evidence="7">
    <location>
        <begin position="394"/>
        <end position="416"/>
    </location>
</feature>